<comment type="caution">
    <text evidence="6">The sequence shown here is derived from an EMBL/GenBank/DDBJ whole genome shotgun (WGS) entry which is preliminary data.</text>
</comment>
<dbReference type="SMART" id="SM00644">
    <property type="entry name" value="Ami_2"/>
    <property type="match status" value="1"/>
</dbReference>
<dbReference type="Proteomes" id="UP001240171">
    <property type="component" value="Unassembled WGS sequence"/>
</dbReference>
<dbReference type="InterPro" id="IPR002502">
    <property type="entry name" value="Amidase_domain"/>
</dbReference>
<dbReference type="EC" id="3.5.1.28" evidence="2"/>
<accession>A0ABT9CKI6</accession>
<organism evidence="6 7">
    <name type="scientific">Paenibacillus lacisoli</name>
    <dbReference type="NCBI Taxonomy" id="3064525"/>
    <lineage>
        <taxon>Bacteria</taxon>
        <taxon>Bacillati</taxon>
        <taxon>Bacillota</taxon>
        <taxon>Bacilli</taxon>
        <taxon>Bacillales</taxon>
        <taxon>Paenibacillaceae</taxon>
        <taxon>Paenibacillus</taxon>
    </lineage>
</organism>
<keyword evidence="7" id="KW-1185">Reference proteome</keyword>
<dbReference type="Gene3D" id="3.40.80.10">
    <property type="entry name" value="Peptidoglycan recognition protein-like"/>
    <property type="match status" value="1"/>
</dbReference>
<comment type="catalytic activity">
    <reaction evidence="1">
        <text>Hydrolyzes the link between N-acetylmuramoyl residues and L-amino acid residues in certain cell-wall glycopeptides.</text>
        <dbReference type="EC" id="3.5.1.28"/>
    </reaction>
</comment>
<name>A0ABT9CKI6_9BACL</name>
<proteinExistence type="predicted"/>
<keyword evidence="3" id="KW-0378">Hydrolase</keyword>
<gene>
    <name evidence="6" type="ORF">Q5741_18590</name>
</gene>
<sequence>MIFNPNKYTIERRYIDKRHNVRPGTRLTSGTPGFFVAHDTGNPGATAENHFNYFQRLKDRAASAQTFIDDKVILEIIPTGTGPDPAEKAWHVLYSVTTDNDRFGDDANDIALGVELCYGGKINFTEAYNRFVWYMAYCCWRWGKNPLTHIPTHKQLDPARKRDCDQALTFGGKGLKQFLYDVAAELNGEAVPHIPESDKLPENVSNALIKDYVQPAWAAAHAAKAAQEKAHFHNLADNLRKAAGILLQGQTKAGVLERLPKSNAQEIIFRWLKPAWQKAHEAGDATGKKHYNNLANYLRRSAGIPEE</sequence>
<dbReference type="PANTHER" id="PTHR30417:SF1">
    <property type="entry name" value="N-ACETYLMURAMOYL-L-ALANINE AMIDASE AMID"/>
    <property type="match status" value="1"/>
</dbReference>
<dbReference type="PANTHER" id="PTHR30417">
    <property type="entry name" value="N-ACETYLMURAMOYL-L-ALANINE AMIDASE AMID"/>
    <property type="match status" value="1"/>
</dbReference>
<reference evidence="6 7" key="1">
    <citation type="submission" date="2023-07" db="EMBL/GenBank/DDBJ databases">
        <title>Paenibacillus sp. JX-17 nov. isolated from soil.</title>
        <authorList>
            <person name="Wan Y."/>
            <person name="Liu B."/>
        </authorList>
    </citation>
    <scope>NUCLEOTIDE SEQUENCE [LARGE SCALE GENOMIC DNA]</scope>
    <source>
        <strain evidence="6 7">JX-17</strain>
    </source>
</reference>
<keyword evidence="4" id="KW-0961">Cell wall biogenesis/degradation</keyword>
<protein>
    <recommendedName>
        <fullName evidence="2">N-acetylmuramoyl-L-alanine amidase</fullName>
        <ecNumber evidence="2">3.5.1.28</ecNumber>
    </recommendedName>
</protein>
<dbReference type="CDD" id="cd06583">
    <property type="entry name" value="PGRP"/>
    <property type="match status" value="1"/>
</dbReference>
<evidence type="ECO:0000256" key="1">
    <source>
        <dbReference type="ARBA" id="ARBA00001561"/>
    </source>
</evidence>
<dbReference type="EMBL" id="JAUQTB010000016">
    <property type="protein sequence ID" value="MDO7908412.1"/>
    <property type="molecule type" value="Genomic_DNA"/>
</dbReference>
<evidence type="ECO:0000313" key="7">
    <source>
        <dbReference type="Proteomes" id="UP001240171"/>
    </source>
</evidence>
<evidence type="ECO:0000259" key="5">
    <source>
        <dbReference type="SMART" id="SM00644"/>
    </source>
</evidence>
<evidence type="ECO:0000313" key="6">
    <source>
        <dbReference type="EMBL" id="MDO7908412.1"/>
    </source>
</evidence>
<feature type="domain" description="N-acetylmuramoyl-L-alanine amidase" evidence="5">
    <location>
        <begin position="20"/>
        <end position="162"/>
    </location>
</feature>
<evidence type="ECO:0000256" key="3">
    <source>
        <dbReference type="ARBA" id="ARBA00022801"/>
    </source>
</evidence>
<dbReference type="InterPro" id="IPR036505">
    <property type="entry name" value="Amidase/PGRP_sf"/>
</dbReference>
<evidence type="ECO:0000256" key="4">
    <source>
        <dbReference type="ARBA" id="ARBA00023316"/>
    </source>
</evidence>
<evidence type="ECO:0000256" key="2">
    <source>
        <dbReference type="ARBA" id="ARBA00011901"/>
    </source>
</evidence>
<dbReference type="Pfam" id="PF01510">
    <property type="entry name" value="Amidase_2"/>
    <property type="match status" value="1"/>
</dbReference>
<dbReference type="SUPFAM" id="SSF55846">
    <property type="entry name" value="N-acetylmuramoyl-L-alanine amidase-like"/>
    <property type="match status" value="1"/>
</dbReference>
<dbReference type="InterPro" id="IPR051206">
    <property type="entry name" value="NAMLAA_amidase_2"/>
</dbReference>
<dbReference type="RefSeq" id="WP_305025632.1">
    <property type="nucleotide sequence ID" value="NZ_JAUQTB010000016.1"/>
</dbReference>